<dbReference type="SMART" id="SM00450">
    <property type="entry name" value="RHOD"/>
    <property type="match status" value="1"/>
</dbReference>
<sequence>MFFTKIKSVTTDELQSVLKEKPVILDVREPHEFKNGHIPGAKNVPLGTIGTYTGKGPVYVICASGGRSTQATKKLTKMGVDATNVKGGMMMWKGARK</sequence>
<name>A0A1G8SMC6_9CLOT</name>
<dbReference type="InterPro" id="IPR050229">
    <property type="entry name" value="GlpE_sulfurtransferase"/>
</dbReference>
<dbReference type="InterPro" id="IPR001307">
    <property type="entry name" value="Thiosulphate_STrfase_CS"/>
</dbReference>
<dbReference type="AlphaFoldDB" id="A0A1G8SMC6"/>
<dbReference type="EMBL" id="FNDZ01000013">
    <property type="protein sequence ID" value="SDJ30408.1"/>
    <property type="molecule type" value="Genomic_DNA"/>
</dbReference>
<dbReference type="SUPFAM" id="SSF52821">
    <property type="entry name" value="Rhodanese/Cell cycle control phosphatase"/>
    <property type="match status" value="1"/>
</dbReference>
<dbReference type="Pfam" id="PF00581">
    <property type="entry name" value="Rhodanese"/>
    <property type="match status" value="1"/>
</dbReference>
<dbReference type="PROSITE" id="PS00380">
    <property type="entry name" value="RHODANESE_1"/>
    <property type="match status" value="1"/>
</dbReference>
<feature type="domain" description="Rhodanese" evidence="1">
    <location>
        <begin position="18"/>
        <end position="96"/>
    </location>
</feature>
<keyword evidence="2" id="KW-0808">Transferase</keyword>
<reference evidence="2 3" key="1">
    <citation type="submission" date="2016-10" db="EMBL/GenBank/DDBJ databases">
        <authorList>
            <person name="de Groot N.N."/>
        </authorList>
    </citation>
    <scope>NUCLEOTIDE SEQUENCE [LARGE SCALE GENOMIC DNA]</scope>
    <source>
        <strain evidence="2 3">CGMCC 1.5058</strain>
    </source>
</reference>
<organism evidence="2 3">
    <name type="scientific">Proteiniclasticum ruminis</name>
    <dbReference type="NCBI Taxonomy" id="398199"/>
    <lineage>
        <taxon>Bacteria</taxon>
        <taxon>Bacillati</taxon>
        <taxon>Bacillota</taxon>
        <taxon>Clostridia</taxon>
        <taxon>Eubacteriales</taxon>
        <taxon>Clostridiaceae</taxon>
        <taxon>Proteiniclasticum</taxon>
    </lineage>
</organism>
<dbReference type="InterPro" id="IPR036873">
    <property type="entry name" value="Rhodanese-like_dom_sf"/>
</dbReference>
<proteinExistence type="predicted"/>
<evidence type="ECO:0000313" key="2">
    <source>
        <dbReference type="EMBL" id="SDJ30408.1"/>
    </source>
</evidence>
<dbReference type="RefSeq" id="WP_031577480.1">
    <property type="nucleotide sequence ID" value="NZ_DAMANS010000049.1"/>
</dbReference>
<dbReference type="InterPro" id="IPR001763">
    <property type="entry name" value="Rhodanese-like_dom"/>
</dbReference>
<dbReference type="CDD" id="cd00158">
    <property type="entry name" value="RHOD"/>
    <property type="match status" value="1"/>
</dbReference>
<accession>A0A1G8SMC6</accession>
<dbReference type="PROSITE" id="PS50206">
    <property type="entry name" value="RHODANESE_3"/>
    <property type="match status" value="1"/>
</dbReference>
<dbReference type="Proteomes" id="UP000183255">
    <property type="component" value="Unassembled WGS sequence"/>
</dbReference>
<dbReference type="PANTHER" id="PTHR43031:SF1">
    <property type="entry name" value="PYRIDINE NUCLEOTIDE-DISULPHIDE OXIDOREDUCTASE"/>
    <property type="match status" value="1"/>
</dbReference>
<dbReference type="PANTHER" id="PTHR43031">
    <property type="entry name" value="FAD-DEPENDENT OXIDOREDUCTASE"/>
    <property type="match status" value="1"/>
</dbReference>
<gene>
    <name evidence="2" type="ORF">SAMN05421804_1139</name>
</gene>
<dbReference type="Gene3D" id="3.40.250.10">
    <property type="entry name" value="Rhodanese-like domain"/>
    <property type="match status" value="1"/>
</dbReference>
<dbReference type="GO" id="GO:0004792">
    <property type="term" value="F:thiosulfate-cyanide sulfurtransferase activity"/>
    <property type="evidence" value="ECO:0007669"/>
    <property type="project" value="InterPro"/>
</dbReference>
<evidence type="ECO:0000313" key="3">
    <source>
        <dbReference type="Proteomes" id="UP000183255"/>
    </source>
</evidence>
<protein>
    <submittedName>
        <fullName evidence="2">Rhodanese-related sulfurtransferase</fullName>
    </submittedName>
</protein>
<evidence type="ECO:0000259" key="1">
    <source>
        <dbReference type="PROSITE" id="PS50206"/>
    </source>
</evidence>